<evidence type="ECO:0000313" key="2">
    <source>
        <dbReference type="EMBL" id="EFP01699.1"/>
    </source>
</evidence>
<dbReference type="AlphaFoldDB" id="E3MGW0"/>
<feature type="compositionally biased region" description="Basic residues" evidence="1">
    <location>
        <begin position="63"/>
        <end position="72"/>
    </location>
</feature>
<organism evidence="3">
    <name type="scientific">Caenorhabditis remanei</name>
    <name type="common">Caenorhabditis vulgaris</name>
    <dbReference type="NCBI Taxonomy" id="31234"/>
    <lineage>
        <taxon>Eukaryota</taxon>
        <taxon>Metazoa</taxon>
        <taxon>Ecdysozoa</taxon>
        <taxon>Nematoda</taxon>
        <taxon>Chromadorea</taxon>
        <taxon>Rhabditida</taxon>
        <taxon>Rhabditina</taxon>
        <taxon>Rhabditomorpha</taxon>
        <taxon>Rhabditoidea</taxon>
        <taxon>Rhabditidae</taxon>
        <taxon>Peloderinae</taxon>
        <taxon>Caenorhabditis</taxon>
    </lineage>
</organism>
<evidence type="ECO:0000256" key="1">
    <source>
        <dbReference type="SAM" id="MobiDB-lite"/>
    </source>
</evidence>
<dbReference type="Proteomes" id="UP000008281">
    <property type="component" value="Unassembled WGS sequence"/>
</dbReference>
<feature type="compositionally biased region" description="Pro residues" evidence="1">
    <location>
        <begin position="31"/>
        <end position="41"/>
    </location>
</feature>
<accession>E3MGW0</accession>
<sequence>MSTRLPDTAANVYAKREDLNDWTNPWLPALSPSPPPPPVVPVKPKNGKQAISMNEPSPDEKNKKKKKRIGRAKKADEIGFRCFIFKECCAPSLIIDKTRGPTNDLTMKICNSCLKMNA</sequence>
<name>E3MGW0_CAERE</name>
<keyword evidence="3" id="KW-1185">Reference proteome</keyword>
<dbReference type="EMBL" id="DS268444">
    <property type="protein sequence ID" value="EFP01699.1"/>
    <property type="molecule type" value="Genomic_DNA"/>
</dbReference>
<reference evidence="2" key="1">
    <citation type="submission" date="2007-07" db="EMBL/GenBank/DDBJ databases">
        <title>PCAP assembly of the Caenorhabditis remanei genome.</title>
        <authorList>
            <consortium name="The Caenorhabditis remanei Sequencing Consortium"/>
            <person name="Wilson R.K."/>
        </authorList>
    </citation>
    <scope>NUCLEOTIDE SEQUENCE [LARGE SCALE GENOMIC DNA]</scope>
    <source>
        <strain evidence="2">PB4641</strain>
    </source>
</reference>
<evidence type="ECO:0000313" key="3">
    <source>
        <dbReference type="Proteomes" id="UP000008281"/>
    </source>
</evidence>
<dbReference type="InParanoid" id="E3MGW0"/>
<protein>
    <submittedName>
        <fullName evidence="2">Uncharacterized protein</fullName>
    </submittedName>
</protein>
<gene>
    <name evidence="2" type="ORF">CRE_23468</name>
</gene>
<feature type="region of interest" description="Disordered" evidence="1">
    <location>
        <begin position="25"/>
        <end position="73"/>
    </location>
</feature>
<dbReference type="HOGENOM" id="CLU_2075335_0_0_1"/>
<proteinExistence type="predicted"/>